<sequence length="168" mass="17544">MMKNLFTLVCAAVSIVGAAGMAGTFFGFSTGVMPGLNASRPSSAIDAMQGINQKIQNPLFIAMFVLTPVIAVVVGILLLTLDQKAAAILFFAAAGVYVLGALFPSFAVNIPMNEALDKAEIPADPAEAARVWADYSGRWTTWNGVRAVAGWASVLAMAAGAYLWGRDA</sequence>
<dbReference type="Pfam" id="PF08592">
    <property type="entry name" value="Anthrone_oxy"/>
    <property type="match status" value="1"/>
</dbReference>
<keyword evidence="1" id="KW-0812">Transmembrane</keyword>
<name>A0ABR9JZQ9_9ACTN</name>
<gene>
    <name evidence="2" type="ORF">H4W34_005893</name>
</gene>
<comment type="caution">
    <text evidence="2">The sequence shown here is derived from an EMBL/GenBank/DDBJ whole genome shotgun (WGS) entry which is preliminary data.</text>
</comment>
<evidence type="ECO:0000256" key="1">
    <source>
        <dbReference type="SAM" id="Phobius"/>
    </source>
</evidence>
<proteinExistence type="predicted"/>
<dbReference type="Proteomes" id="UP000627838">
    <property type="component" value="Unassembled WGS sequence"/>
</dbReference>
<feature type="transmembrane region" description="Helical" evidence="1">
    <location>
        <begin position="148"/>
        <end position="165"/>
    </location>
</feature>
<dbReference type="RefSeq" id="WP_225961383.1">
    <property type="nucleotide sequence ID" value="NZ_JADBDZ010000001.1"/>
</dbReference>
<feature type="transmembrane region" description="Helical" evidence="1">
    <location>
        <begin position="86"/>
        <end position="107"/>
    </location>
</feature>
<organism evidence="2 3">
    <name type="scientific">Actinomadura algeriensis</name>
    <dbReference type="NCBI Taxonomy" id="1679523"/>
    <lineage>
        <taxon>Bacteria</taxon>
        <taxon>Bacillati</taxon>
        <taxon>Actinomycetota</taxon>
        <taxon>Actinomycetes</taxon>
        <taxon>Streptosporangiales</taxon>
        <taxon>Thermomonosporaceae</taxon>
        <taxon>Actinomadura</taxon>
    </lineage>
</organism>
<evidence type="ECO:0000313" key="2">
    <source>
        <dbReference type="EMBL" id="MBE1536060.1"/>
    </source>
</evidence>
<feature type="transmembrane region" description="Helical" evidence="1">
    <location>
        <begin position="58"/>
        <end position="79"/>
    </location>
</feature>
<accession>A0ABR9JZQ9</accession>
<keyword evidence="1" id="KW-0472">Membrane</keyword>
<dbReference type="InterPro" id="IPR013901">
    <property type="entry name" value="Anthrone_oxy"/>
</dbReference>
<reference evidence="2 3" key="1">
    <citation type="submission" date="2020-10" db="EMBL/GenBank/DDBJ databases">
        <title>Sequencing the genomes of 1000 actinobacteria strains.</title>
        <authorList>
            <person name="Klenk H.-P."/>
        </authorList>
    </citation>
    <scope>NUCLEOTIDE SEQUENCE [LARGE SCALE GENOMIC DNA]</scope>
    <source>
        <strain evidence="2 3">DSM 46744</strain>
    </source>
</reference>
<keyword evidence="1" id="KW-1133">Transmembrane helix</keyword>
<evidence type="ECO:0000313" key="3">
    <source>
        <dbReference type="Proteomes" id="UP000627838"/>
    </source>
</evidence>
<dbReference type="EMBL" id="JADBDZ010000001">
    <property type="protein sequence ID" value="MBE1536060.1"/>
    <property type="molecule type" value="Genomic_DNA"/>
</dbReference>
<protein>
    <submittedName>
        <fullName evidence="2">Membrane protein</fullName>
    </submittedName>
</protein>
<keyword evidence="3" id="KW-1185">Reference proteome</keyword>